<organism evidence="1 2">
    <name type="scientific">Neorhizobium galegae bv. officinalis</name>
    <dbReference type="NCBI Taxonomy" id="323656"/>
    <lineage>
        <taxon>Bacteria</taxon>
        <taxon>Pseudomonadati</taxon>
        <taxon>Pseudomonadota</taxon>
        <taxon>Alphaproteobacteria</taxon>
        <taxon>Hyphomicrobiales</taxon>
        <taxon>Rhizobiaceae</taxon>
        <taxon>Rhizobium/Agrobacterium group</taxon>
        <taxon>Neorhizobium</taxon>
    </lineage>
</organism>
<protein>
    <submittedName>
        <fullName evidence="1">Uncharacterized protein</fullName>
    </submittedName>
</protein>
<gene>
    <name evidence="1" type="ORF">NGAL_HAMBI1145_58230</name>
</gene>
<reference evidence="1 2" key="1">
    <citation type="submission" date="2014-08" db="EMBL/GenBank/DDBJ databases">
        <authorList>
            <person name="Chen Y.-H."/>
        </authorList>
    </citation>
    <scope>NUCLEOTIDE SEQUENCE [LARGE SCALE GENOMIC DNA]</scope>
</reference>
<evidence type="ECO:0000313" key="2">
    <source>
        <dbReference type="Proteomes" id="UP000046176"/>
    </source>
</evidence>
<name>A0A0T7G1Z9_NEOGA</name>
<sequence>MHRLVFAHEPKHDAGDLILHFGREFLGCFDGTVEKFGHGSIMHRNQPVQKRSIASGEALAAAGNRLCVGDGRHALQDARRGQDGNRLGAFA</sequence>
<evidence type="ECO:0000313" key="1">
    <source>
        <dbReference type="EMBL" id="CDZ41279.1"/>
    </source>
</evidence>
<dbReference type="Proteomes" id="UP000046176">
    <property type="component" value="Unassembled WGS sequence"/>
</dbReference>
<dbReference type="EMBL" id="CCRH01000029">
    <property type="protein sequence ID" value="CDZ41279.1"/>
    <property type="molecule type" value="Genomic_DNA"/>
</dbReference>
<accession>A0A0T7G1Z9</accession>
<dbReference type="AlphaFoldDB" id="A0A0T7G1Z9"/>
<proteinExistence type="predicted"/>